<feature type="region of interest" description="Disordered" evidence="1">
    <location>
        <begin position="105"/>
        <end position="141"/>
    </location>
</feature>
<protein>
    <submittedName>
        <fullName evidence="2">Uncharacterized protein</fullName>
    </submittedName>
</protein>
<reference evidence="2 3" key="1">
    <citation type="journal article" date="2021" name="Hortic Res">
        <title>Chromosome-scale assembly of the Dendrobium chrysotoxum genome enhances the understanding of orchid evolution.</title>
        <authorList>
            <person name="Zhang Y."/>
            <person name="Zhang G.Q."/>
            <person name="Zhang D."/>
            <person name="Liu X.D."/>
            <person name="Xu X.Y."/>
            <person name="Sun W.H."/>
            <person name="Yu X."/>
            <person name="Zhu X."/>
            <person name="Wang Z.W."/>
            <person name="Zhao X."/>
            <person name="Zhong W.Y."/>
            <person name="Chen H."/>
            <person name="Yin W.L."/>
            <person name="Huang T."/>
            <person name="Niu S.C."/>
            <person name="Liu Z.J."/>
        </authorList>
    </citation>
    <scope>NUCLEOTIDE SEQUENCE [LARGE SCALE GENOMIC DNA]</scope>
    <source>
        <strain evidence="2">Lindl</strain>
    </source>
</reference>
<keyword evidence="3" id="KW-1185">Reference proteome</keyword>
<feature type="compositionally biased region" description="Polar residues" evidence="1">
    <location>
        <begin position="120"/>
        <end position="138"/>
    </location>
</feature>
<evidence type="ECO:0000256" key="1">
    <source>
        <dbReference type="SAM" id="MobiDB-lite"/>
    </source>
</evidence>
<comment type="caution">
    <text evidence="2">The sequence shown here is derived from an EMBL/GenBank/DDBJ whole genome shotgun (WGS) entry which is preliminary data.</text>
</comment>
<sequence length="178" mass="19643">MTKTSKSYNYFIFVRILTSKIISEVTKDRALLNFANHKGYTINIGKLILSALTYIMRGSTSMGLVHPSLKYALCVAGRVRGDQNEEHLFHIAALSRGKILNFKQSNIEEEDPSEPRSSRGAGSSSNKRSAGTPKSLSGQVADLSGKIEQPPLFKGVVEPQVAEDCLFRIENIFTSMKC</sequence>
<evidence type="ECO:0000313" key="3">
    <source>
        <dbReference type="Proteomes" id="UP000775213"/>
    </source>
</evidence>
<name>A0AAV7HAE3_DENCH</name>
<evidence type="ECO:0000313" key="2">
    <source>
        <dbReference type="EMBL" id="KAH0464644.1"/>
    </source>
</evidence>
<dbReference type="AlphaFoldDB" id="A0AAV7HAE3"/>
<dbReference type="EMBL" id="JAGFBR010000007">
    <property type="protein sequence ID" value="KAH0464644.1"/>
    <property type="molecule type" value="Genomic_DNA"/>
</dbReference>
<proteinExistence type="predicted"/>
<dbReference type="Proteomes" id="UP000775213">
    <property type="component" value="Unassembled WGS sequence"/>
</dbReference>
<gene>
    <name evidence="2" type="ORF">IEQ34_007430</name>
</gene>
<accession>A0AAV7HAE3</accession>
<organism evidence="2 3">
    <name type="scientific">Dendrobium chrysotoxum</name>
    <name type="common">Orchid</name>
    <dbReference type="NCBI Taxonomy" id="161865"/>
    <lineage>
        <taxon>Eukaryota</taxon>
        <taxon>Viridiplantae</taxon>
        <taxon>Streptophyta</taxon>
        <taxon>Embryophyta</taxon>
        <taxon>Tracheophyta</taxon>
        <taxon>Spermatophyta</taxon>
        <taxon>Magnoliopsida</taxon>
        <taxon>Liliopsida</taxon>
        <taxon>Asparagales</taxon>
        <taxon>Orchidaceae</taxon>
        <taxon>Epidendroideae</taxon>
        <taxon>Malaxideae</taxon>
        <taxon>Dendrobiinae</taxon>
        <taxon>Dendrobium</taxon>
    </lineage>
</organism>